<keyword evidence="4" id="KW-0997">Cell inner membrane</keyword>
<evidence type="ECO:0000313" key="13">
    <source>
        <dbReference type="Proteomes" id="UP000253250"/>
    </source>
</evidence>
<keyword evidence="8 9" id="KW-0472">Membrane</keyword>
<gene>
    <name evidence="12" type="ORF">C4900_11425</name>
</gene>
<evidence type="ECO:0000256" key="1">
    <source>
        <dbReference type="ARBA" id="ARBA00004533"/>
    </source>
</evidence>
<comment type="subcellular location">
    <subcellularLocation>
        <location evidence="1">Cell inner membrane</location>
    </subcellularLocation>
</comment>
<dbReference type="InterPro" id="IPR001478">
    <property type="entry name" value="PDZ"/>
</dbReference>
<feature type="domain" description="Type II secretion system protein GspC N-terminal" evidence="10">
    <location>
        <begin position="38"/>
        <end position="159"/>
    </location>
</feature>
<evidence type="ECO:0000259" key="11">
    <source>
        <dbReference type="Pfam" id="PF13180"/>
    </source>
</evidence>
<keyword evidence="6" id="KW-0653">Protein transport</keyword>
<reference evidence="12 13" key="1">
    <citation type="submission" date="2018-02" db="EMBL/GenBank/DDBJ databases">
        <title>Insights into the biology of acidophilic members of the Acidiferrobacteraceae family derived from comparative genomic analyses.</title>
        <authorList>
            <person name="Issotta F."/>
            <person name="Thyssen C."/>
            <person name="Mena C."/>
            <person name="Moya A."/>
            <person name="Bellenberg S."/>
            <person name="Sproer C."/>
            <person name="Covarrubias P.C."/>
            <person name="Sand W."/>
            <person name="Quatrini R."/>
            <person name="Vera M."/>
        </authorList>
    </citation>
    <scope>NUCLEOTIDE SEQUENCE [LARGE SCALE GENOMIC DNA]</scope>
    <source>
        <strain evidence="13">m-1</strain>
    </source>
</reference>
<dbReference type="Pfam" id="PF13180">
    <property type="entry name" value="PDZ_2"/>
    <property type="match status" value="1"/>
</dbReference>
<evidence type="ECO:0000256" key="2">
    <source>
        <dbReference type="ARBA" id="ARBA00022448"/>
    </source>
</evidence>
<name>A0A368HH96_9GAMM</name>
<dbReference type="OrthoDB" id="5574088at2"/>
<evidence type="ECO:0008006" key="14">
    <source>
        <dbReference type="Google" id="ProtNLM"/>
    </source>
</evidence>
<dbReference type="Gene3D" id="2.30.42.10">
    <property type="match status" value="1"/>
</dbReference>
<dbReference type="InterPro" id="IPR036034">
    <property type="entry name" value="PDZ_sf"/>
</dbReference>
<organism evidence="12 13">
    <name type="scientific">Acidiferrobacter thiooxydans</name>
    <dbReference type="NCBI Taxonomy" id="163359"/>
    <lineage>
        <taxon>Bacteria</taxon>
        <taxon>Pseudomonadati</taxon>
        <taxon>Pseudomonadota</taxon>
        <taxon>Gammaproteobacteria</taxon>
        <taxon>Acidiferrobacterales</taxon>
        <taxon>Acidiferrobacteraceae</taxon>
        <taxon>Acidiferrobacter</taxon>
    </lineage>
</organism>
<dbReference type="EMBL" id="PSYR01000002">
    <property type="protein sequence ID" value="RCN56427.1"/>
    <property type="molecule type" value="Genomic_DNA"/>
</dbReference>
<evidence type="ECO:0000256" key="6">
    <source>
        <dbReference type="ARBA" id="ARBA00022927"/>
    </source>
</evidence>
<dbReference type="AlphaFoldDB" id="A0A368HH96"/>
<dbReference type="Pfam" id="PF11356">
    <property type="entry name" value="T2SSC"/>
    <property type="match status" value="1"/>
</dbReference>
<feature type="domain" description="PDZ" evidence="11">
    <location>
        <begin position="235"/>
        <end position="287"/>
    </location>
</feature>
<proteinExistence type="predicted"/>
<keyword evidence="7 9" id="KW-1133">Transmembrane helix</keyword>
<feature type="transmembrane region" description="Helical" evidence="9">
    <location>
        <begin position="32"/>
        <end position="53"/>
    </location>
</feature>
<dbReference type="GO" id="GO:0015031">
    <property type="term" value="P:protein transport"/>
    <property type="evidence" value="ECO:0007669"/>
    <property type="project" value="UniProtKB-KW"/>
</dbReference>
<protein>
    <recommendedName>
        <fullName evidence="14">PDZ domain-containing protein</fullName>
    </recommendedName>
</protein>
<dbReference type="GO" id="GO:0005886">
    <property type="term" value="C:plasma membrane"/>
    <property type="evidence" value="ECO:0007669"/>
    <property type="project" value="UniProtKB-SubCell"/>
</dbReference>
<keyword evidence="2" id="KW-0813">Transport</keyword>
<comment type="caution">
    <text evidence="12">The sequence shown here is derived from an EMBL/GenBank/DDBJ whole genome shotgun (WGS) entry which is preliminary data.</text>
</comment>
<evidence type="ECO:0000256" key="9">
    <source>
        <dbReference type="SAM" id="Phobius"/>
    </source>
</evidence>
<evidence type="ECO:0000256" key="5">
    <source>
        <dbReference type="ARBA" id="ARBA00022692"/>
    </source>
</evidence>
<keyword evidence="13" id="KW-1185">Reference proteome</keyword>
<dbReference type="Gene3D" id="2.30.30.830">
    <property type="match status" value="1"/>
</dbReference>
<evidence type="ECO:0000259" key="10">
    <source>
        <dbReference type="Pfam" id="PF11356"/>
    </source>
</evidence>
<evidence type="ECO:0000256" key="8">
    <source>
        <dbReference type="ARBA" id="ARBA00023136"/>
    </source>
</evidence>
<evidence type="ECO:0000313" key="12">
    <source>
        <dbReference type="EMBL" id="RCN56427.1"/>
    </source>
</evidence>
<keyword evidence="3" id="KW-1003">Cell membrane</keyword>
<keyword evidence="5 9" id="KW-0812">Transmembrane</keyword>
<sequence length="295" mass="29842">MQTEQWQQSKMSWQALGGRLLAASAKPRTAKVVNGVAIIGLAAVLAHWTWGMLSSPVRVASPPVTSAQSAPPPLRVLLKSHLFGQSPVTTLAAIPVSHLALTLSGLVAGHPGVALIAGASGKVHPYLVGTSVAPGVVLAAVTADRAILRQNGRLESLLLYSRPPVAPPASVTPSMPSASAAAAAVSRPSGPAPAVTVPVKPSVVAAFASVSNATLKSWLVPAPEGGVLVKGVPAPAFASLGLRQGDVIEEVNGQPVNSLGAAVSAYIAGAKSGDVTVDVARDGRMKVFQYTMQAP</sequence>
<dbReference type="Proteomes" id="UP000253250">
    <property type="component" value="Unassembled WGS sequence"/>
</dbReference>
<evidence type="ECO:0000256" key="3">
    <source>
        <dbReference type="ARBA" id="ARBA00022475"/>
    </source>
</evidence>
<evidence type="ECO:0000256" key="7">
    <source>
        <dbReference type="ARBA" id="ARBA00022989"/>
    </source>
</evidence>
<dbReference type="InterPro" id="IPR024961">
    <property type="entry name" value="T2SS_GspC_N"/>
</dbReference>
<dbReference type="SUPFAM" id="SSF50156">
    <property type="entry name" value="PDZ domain-like"/>
    <property type="match status" value="1"/>
</dbReference>
<evidence type="ECO:0000256" key="4">
    <source>
        <dbReference type="ARBA" id="ARBA00022519"/>
    </source>
</evidence>
<accession>A0A368HH96</accession>